<dbReference type="PANTHER" id="PTHR12280:SF34">
    <property type="entry name" value="PANTOTHENATE KINASE 1"/>
    <property type="match status" value="1"/>
</dbReference>
<dbReference type="OrthoDB" id="498611at2759"/>
<organism evidence="12 13">
    <name type="scientific">Populus tomentosa</name>
    <name type="common">Chinese white poplar</name>
    <dbReference type="NCBI Taxonomy" id="118781"/>
    <lineage>
        <taxon>Eukaryota</taxon>
        <taxon>Viridiplantae</taxon>
        <taxon>Streptophyta</taxon>
        <taxon>Embryophyta</taxon>
        <taxon>Tracheophyta</taxon>
        <taxon>Spermatophyta</taxon>
        <taxon>Magnoliopsida</taxon>
        <taxon>eudicotyledons</taxon>
        <taxon>Gunneridae</taxon>
        <taxon>Pentapetalae</taxon>
        <taxon>rosids</taxon>
        <taxon>fabids</taxon>
        <taxon>Malpighiales</taxon>
        <taxon>Salicaceae</taxon>
        <taxon>Saliceae</taxon>
        <taxon>Populus</taxon>
    </lineage>
</organism>
<comment type="similarity">
    <text evidence="11">Belongs to the type II pantothenate kinase family.</text>
</comment>
<evidence type="ECO:0000256" key="10">
    <source>
        <dbReference type="ARBA" id="ARBA00022993"/>
    </source>
</evidence>
<dbReference type="Proteomes" id="UP000886885">
    <property type="component" value="Chromosome 8D"/>
</dbReference>
<evidence type="ECO:0000256" key="6">
    <source>
        <dbReference type="ARBA" id="ARBA00022679"/>
    </source>
</evidence>
<protein>
    <recommendedName>
        <fullName evidence="4">pantothenate kinase</fullName>
        <ecNumber evidence="4">2.7.1.33</ecNumber>
    </recommendedName>
</protein>
<comment type="subcellular location">
    <subcellularLocation>
        <location evidence="2">Cytoplasm</location>
    </subcellularLocation>
</comment>
<dbReference type="PANTHER" id="PTHR12280">
    <property type="entry name" value="PANTOTHENATE KINASE"/>
    <property type="match status" value="1"/>
</dbReference>
<evidence type="ECO:0000313" key="12">
    <source>
        <dbReference type="EMBL" id="KAG6764733.1"/>
    </source>
</evidence>
<evidence type="ECO:0000313" key="13">
    <source>
        <dbReference type="Proteomes" id="UP000886885"/>
    </source>
</evidence>
<keyword evidence="9" id="KW-0067">ATP-binding</keyword>
<reference evidence="12" key="1">
    <citation type="journal article" date="2020" name="bioRxiv">
        <title>Hybrid origin of Populus tomentosa Carr. identified through genome sequencing and phylogenomic analysis.</title>
        <authorList>
            <person name="An X."/>
            <person name="Gao K."/>
            <person name="Chen Z."/>
            <person name="Li J."/>
            <person name="Yang X."/>
            <person name="Yang X."/>
            <person name="Zhou J."/>
            <person name="Guo T."/>
            <person name="Zhao T."/>
            <person name="Huang S."/>
            <person name="Miao D."/>
            <person name="Khan W.U."/>
            <person name="Rao P."/>
            <person name="Ye M."/>
            <person name="Lei B."/>
            <person name="Liao W."/>
            <person name="Wang J."/>
            <person name="Ji L."/>
            <person name="Li Y."/>
            <person name="Guo B."/>
            <person name="Mustafa N.S."/>
            <person name="Li S."/>
            <person name="Yun Q."/>
            <person name="Keller S.R."/>
            <person name="Mao J."/>
            <person name="Zhang R."/>
            <person name="Strauss S.H."/>
        </authorList>
    </citation>
    <scope>NUCLEOTIDE SEQUENCE</scope>
    <source>
        <strain evidence="12">GM15</strain>
        <tissue evidence="12">Leaf</tissue>
    </source>
</reference>
<evidence type="ECO:0000256" key="8">
    <source>
        <dbReference type="ARBA" id="ARBA00022777"/>
    </source>
</evidence>
<dbReference type="GO" id="GO:0005829">
    <property type="term" value="C:cytosol"/>
    <property type="evidence" value="ECO:0007669"/>
    <property type="project" value="TreeGrafter"/>
</dbReference>
<evidence type="ECO:0000256" key="1">
    <source>
        <dbReference type="ARBA" id="ARBA00001206"/>
    </source>
</evidence>
<keyword evidence="13" id="KW-1185">Reference proteome</keyword>
<dbReference type="FunFam" id="3.30.420.40:FF:000442">
    <property type="entry name" value="Pantothenate kinase 1"/>
    <property type="match status" value="1"/>
</dbReference>
<comment type="pathway">
    <text evidence="3">Cofactor biosynthesis; coenzyme A biosynthesis; CoA from (R)-pantothenate: step 1/5.</text>
</comment>
<keyword evidence="6" id="KW-0808">Transferase</keyword>
<evidence type="ECO:0000256" key="5">
    <source>
        <dbReference type="ARBA" id="ARBA00022490"/>
    </source>
</evidence>
<evidence type="ECO:0000256" key="2">
    <source>
        <dbReference type="ARBA" id="ARBA00004496"/>
    </source>
</evidence>
<dbReference type="GO" id="GO:0004594">
    <property type="term" value="F:pantothenate kinase activity"/>
    <property type="evidence" value="ECO:0007669"/>
    <property type="project" value="UniProtKB-EC"/>
</dbReference>
<keyword evidence="7" id="KW-0547">Nucleotide-binding</keyword>
<evidence type="ECO:0000256" key="7">
    <source>
        <dbReference type="ARBA" id="ARBA00022741"/>
    </source>
</evidence>
<accession>A0A8X7ZE14</accession>
<name>A0A8X7ZE14_POPTO</name>
<evidence type="ECO:0000256" key="4">
    <source>
        <dbReference type="ARBA" id="ARBA00012102"/>
    </source>
</evidence>
<proteinExistence type="inferred from homology"/>
<comment type="catalytic activity">
    <reaction evidence="1">
        <text>(R)-pantothenate + ATP = (R)-4'-phosphopantothenate + ADP + H(+)</text>
        <dbReference type="Rhea" id="RHEA:16373"/>
        <dbReference type="ChEBI" id="CHEBI:10986"/>
        <dbReference type="ChEBI" id="CHEBI:15378"/>
        <dbReference type="ChEBI" id="CHEBI:29032"/>
        <dbReference type="ChEBI" id="CHEBI:30616"/>
        <dbReference type="ChEBI" id="CHEBI:456216"/>
        <dbReference type="EC" id="2.7.1.33"/>
    </reaction>
</comment>
<evidence type="ECO:0000256" key="11">
    <source>
        <dbReference type="ARBA" id="ARBA00060870"/>
    </source>
</evidence>
<dbReference type="Pfam" id="PF03630">
    <property type="entry name" value="Fumble"/>
    <property type="match status" value="1"/>
</dbReference>
<dbReference type="GO" id="GO:0005634">
    <property type="term" value="C:nucleus"/>
    <property type="evidence" value="ECO:0007669"/>
    <property type="project" value="TreeGrafter"/>
</dbReference>
<dbReference type="EC" id="2.7.1.33" evidence="4"/>
<sequence length="444" mass="49297">MEHNREVEIDGSSNPIQISRLALDIGGSLIKLVYFSRNSGDDEDPPKYKVGVSNGVNGRLHFAKFETAKINDCLQFISANKLLLGGGFQHQENCTNDRSFIKATGGGAYKFSELFKEKLGISLEKEDEMDCLVTGANFLLKVPFLGRGYCMWYSYVTVEMHIYILEKKEAVNQEAFTYLNGSKEFVQIDHNDLYPYLLVNIGSGVSMIKVDGDGKFERVSGTSVGGGTFWGLGKLLTKCQSFDELLELSHRGDNRAIDTLVGDIYGGMDYSKIGLLSTTIASSFGKATSHNKDLEDYKPEDISRSLLRMISNNIGQISYLNALRFGLKRIIFGGFFIRSHSYTMDTIAVAVHFCSCVDLHILIMNTFQPVWSKGEAKAMFLRHEGFLGALGAFMSYEMHSLDDLVVNQMMPLPVNASLGADTNYDPLKGDLNGTESIQCCVYRA</sequence>
<keyword evidence="5" id="KW-0963">Cytoplasm</keyword>
<dbReference type="FunFam" id="3.30.420.510:FF:000003">
    <property type="entry name" value="Pantothenate kinase 2"/>
    <property type="match status" value="1"/>
</dbReference>
<dbReference type="GO" id="GO:0005524">
    <property type="term" value="F:ATP binding"/>
    <property type="evidence" value="ECO:0007669"/>
    <property type="project" value="UniProtKB-KW"/>
</dbReference>
<gene>
    <name evidence="12" type="ORF">POTOM_032217</name>
</gene>
<keyword evidence="10" id="KW-0173">Coenzyme A biosynthesis</keyword>
<keyword evidence="8" id="KW-0418">Kinase</keyword>
<dbReference type="CDD" id="cd24123">
    <property type="entry name" value="ASKHA_NBD_PanK-II_Pank4"/>
    <property type="match status" value="1"/>
</dbReference>
<dbReference type="FunFam" id="3.30.420.40:FF:000025">
    <property type="entry name" value="pantothenate kinase 2, mitochondrial"/>
    <property type="match status" value="1"/>
</dbReference>
<comment type="caution">
    <text evidence="12">The sequence shown here is derived from an EMBL/GenBank/DDBJ whole genome shotgun (WGS) entry which is preliminary data.</text>
</comment>
<dbReference type="GO" id="GO:0015937">
    <property type="term" value="P:coenzyme A biosynthetic process"/>
    <property type="evidence" value="ECO:0007669"/>
    <property type="project" value="UniProtKB-KW"/>
</dbReference>
<evidence type="ECO:0000256" key="3">
    <source>
        <dbReference type="ARBA" id="ARBA00005225"/>
    </source>
</evidence>
<dbReference type="InterPro" id="IPR004567">
    <property type="entry name" value="Type_II_PanK"/>
</dbReference>
<evidence type="ECO:0000256" key="9">
    <source>
        <dbReference type="ARBA" id="ARBA00022840"/>
    </source>
</evidence>
<dbReference type="AlphaFoldDB" id="A0A8X7ZE14"/>
<dbReference type="EMBL" id="JAAWWB010000016">
    <property type="protein sequence ID" value="KAG6764733.1"/>
    <property type="molecule type" value="Genomic_DNA"/>
</dbReference>